<dbReference type="SUPFAM" id="SSF52540">
    <property type="entry name" value="P-loop containing nucleoside triphosphate hydrolases"/>
    <property type="match status" value="1"/>
</dbReference>
<keyword evidence="9 11" id="KW-0472">Membrane</keyword>
<evidence type="ECO:0000256" key="4">
    <source>
        <dbReference type="ARBA" id="ARBA00022692"/>
    </source>
</evidence>
<evidence type="ECO:0000256" key="10">
    <source>
        <dbReference type="ARBA" id="ARBA00023170"/>
    </source>
</evidence>
<evidence type="ECO:0000256" key="7">
    <source>
        <dbReference type="ARBA" id="ARBA00022989"/>
    </source>
</evidence>
<dbReference type="GeneID" id="18871294"/>
<dbReference type="FunCoup" id="G3AJJ4">
    <property type="interactions" value="627"/>
</dbReference>
<dbReference type="STRING" id="619300.G3AJJ4"/>
<dbReference type="RefSeq" id="XP_007373481.1">
    <property type="nucleotide sequence ID" value="XM_007373419.1"/>
</dbReference>
<evidence type="ECO:0000256" key="5">
    <source>
        <dbReference type="ARBA" id="ARBA00022741"/>
    </source>
</evidence>
<evidence type="ECO:0000313" key="12">
    <source>
        <dbReference type="EMBL" id="EGW33897.1"/>
    </source>
</evidence>
<dbReference type="Gene3D" id="3.40.50.300">
    <property type="entry name" value="P-loop containing nucleotide triphosphate hydrolases"/>
    <property type="match status" value="1"/>
</dbReference>
<feature type="transmembrane region" description="Helical" evidence="11">
    <location>
        <begin position="6"/>
        <end position="24"/>
    </location>
</feature>
<accession>G3AJJ4</accession>
<dbReference type="OrthoDB" id="41266at2759"/>
<dbReference type="InParanoid" id="G3AJJ4"/>
<evidence type="ECO:0000256" key="1">
    <source>
        <dbReference type="ARBA" id="ARBA00004389"/>
    </source>
</evidence>
<evidence type="ECO:0000313" key="13">
    <source>
        <dbReference type="Proteomes" id="UP000000709"/>
    </source>
</evidence>
<proteinExistence type="inferred from homology"/>
<dbReference type="eggNOG" id="KOG0090">
    <property type="taxonomic scope" value="Eukaryota"/>
</dbReference>
<organism evidence="13">
    <name type="scientific">Spathaspora passalidarum (strain NRRL Y-27907 / 11-Y1)</name>
    <dbReference type="NCBI Taxonomy" id="619300"/>
    <lineage>
        <taxon>Eukaryota</taxon>
        <taxon>Fungi</taxon>
        <taxon>Dikarya</taxon>
        <taxon>Ascomycota</taxon>
        <taxon>Saccharomycotina</taxon>
        <taxon>Pichiomycetes</taxon>
        <taxon>Debaryomycetaceae</taxon>
        <taxon>Spathaspora</taxon>
    </lineage>
</organism>
<comment type="similarity">
    <text evidence="2">Belongs to the SRP receptor beta subunit family.</text>
</comment>
<evidence type="ECO:0000256" key="9">
    <source>
        <dbReference type="ARBA" id="ARBA00023136"/>
    </source>
</evidence>
<dbReference type="Pfam" id="PF09439">
    <property type="entry name" value="SRPRB"/>
    <property type="match status" value="1"/>
</dbReference>
<reference evidence="12 13" key="1">
    <citation type="journal article" date="2011" name="Proc. Natl. Acad. Sci. U.S.A.">
        <title>Comparative genomics of xylose-fermenting fungi for enhanced biofuel production.</title>
        <authorList>
            <person name="Wohlbach D.J."/>
            <person name="Kuo A."/>
            <person name="Sato T.K."/>
            <person name="Potts K.M."/>
            <person name="Salamov A.A."/>
            <person name="LaButti K.M."/>
            <person name="Sun H."/>
            <person name="Clum A."/>
            <person name="Pangilinan J.L."/>
            <person name="Lindquist E.A."/>
            <person name="Lucas S."/>
            <person name="Lapidus A."/>
            <person name="Jin M."/>
            <person name="Gunawan C."/>
            <person name="Balan V."/>
            <person name="Dale B.E."/>
            <person name="Jeffries T.W."/>
            <person name="Zinkel R."/>
            <person name="Barry K.W."/>
            <person name="Grigoriev I.V."/>
            <person name="Gasch A.P."/>
        </authorList>
    </citation>
    <scope>NUCLEOTIDE SEQUENCE [LARGE SCALE GENOMIC DNA]</scope>
    <source>
        <strain evidence="13">NRRL Y-27907 / 11-Y1</strain>
    </source>
</reference>
<dbReference type="EMBL" id="GL996500">
    <property type="protein sequence ID" value="EGW33897.1"/>
    <property type="molecule type" value="Genomic_DNA"/>
</dbReference>
<dbReference type="InterPro" id="IPR027417">
    <property type="entry name" value="P-loop_NTPase"/>
</dbReference>
<keyword evidence="8" id="KW-0342">GTP-binding</keyword>
<evidence type="ECO:0000256" key="6">
    <source>
        <dbReference type="ARBA" id="ARBA00022824"/>
    </source>
</evidence>
<dbReference type="AlphaFoldDB" id="G3AJJ4"/>
<evidence type="ECO:0000256" key="3">
    <source>
        <dbReference type="ARBA" id="ARBA00020256"/>
    </source>
</evidence>
<keyword evidence="7 11" id="KW-1133">Transmembrane helix</keyword>
<dbReference type="GO" id="GO:0005789">
    <property type="term" value="C:endoplasmic reticulum membrane"/>
    <property type="evidence" value="ECO:0007669"/>
    <property type="project" value="UniProtKB-SubCell"/>
</dbReference>
<dbReference type="GO" id="GO:0005525">
    <property type="term" value="F:GTP binding"/>
    <property type="evidence" value="ECO:0007669"/>
    <property type="project" value="UniProtKB-KW"/>
</dbReference>
<evidence type="ECO:0000256" key="8">
    <source>
        <dbReference type="ARBA" id="ARBA00023134"/>
    </source>
</evidence>
<dbReference type="Proteomes" id="UP000000709">
    <property type="component" value="Unassembled WGS sequence"/>
</dbReference>
<keyword evidence="4 11" id="KW-0812">Transmembrane</keyword>
<sequence>MDYVLIALITSLLGFVIILAIFFFQSGGIKNIKTSSRSPYYKPSFLILGANNSGKTSFYYKLLEMDQTGENTNIVTPTVSSLEPNITEVGLPLATQAFSKKYQIVDYPGHLKYNQLFEKLMINDITLQNIKGIVYMIDSSSVNFNDPDQVEHIVKFLYNLLPITERKRTGVDFLFAVNKTDLFDSVPIHKIQSILTTEIDKLIHNEISNIDKTSGIDKVSEEDDEDDAHNQQSLREFWLSVIGSPNEKFSFDKLEGNMDFFGGSVLKGKVEKWENWIDEKVVNPQ</sequence>
<name>G3AJJ4_SPAPN</name>
<keyword evidence="5" id="KW-0547">Nucleotide-binding</keyword>
<comment type="subcellular location">
    <subcellularLocation>
        <location evidence="1">Endoplasmic reticulum membrane</location>
        <topology evidence="1">Single-pass membrane protein</topology>
    </subcellularLocation>
</comment>
<keyword evidence="10" id="KW-0675">Receptor</keyword>
<dbReference type="InterPro" id="IPR019009">
    <property type="entry name" value="SRP_receptor_beta_su"/>
</dbReference>
<dbReference type="HOGENOM" id="CLU_091084_0_0_1"/>
<protein>
    <recommendedName>
        <fullName evidence="3">Signal recognition particle receptor subunit beta</fullName>
    </recommendedName>
</protein>
<evidence type="ECO:0000256" key="11">
    <source>
        <dbReference type="SAM" id="Phobius"/>
    </source>
</evidence>
<dbReference type="KEGG" id="spaa:SPAPADRAFT_48995"/>
<gene>
    <name evidence="12" type="ORF">SPAPADRAFT_48995</name>
</gene>
<keyword evidence="6" id="KW-0256">Endoplasmic reticulum</keyword>
<keyword evidence="13" id="KW-1185">Reference proteome</keyword>
<evidence type="ECO:0000256" key="2">
    <source>
        <dbReference type="ARBA" id="ARBA00005619"/>
    </source>
</evidence>
<dbReference type="OMA" id="WWIAQRI"/>